<gene>
    <name evidence="3" type="primary">LOC108567939</name>
</gene>
<dbReference type="SMART" id="SM00700">
    <property type="entry name" value="JHBP"/>
    <property type="match status" value="1"/>
</dbReference>
<dbReference type="PANTHER" id="PTHR11008:SF41">
    <property type="entry name" value="RE70318P"/>
    <property type="match status" value="1"/>
</dbReference>
<accession>A0ABM1NBP6</accession>
<dbReference type="Pfam" id="PF06585">
    <property type="entry name" value="JHBP"/>
    <property type="match status" value="1"/>
</dbReference>
<dbReference type="RefSeq" id="XP_017784246.1">
    <property type="nucleotide sequence ID" value="XM_017928757.1"/>
</dbReference>
<dbReference type="GeneID" id="108567939"/>
<dbReference type="PANTHER" id="PTHR11008">
    <property type="entry name" value="PROTEIN TAKEOUT-LIKE PROTEIN"/>
    <property type="match status" value="1"/>
</dbReference>
<dbReference type="InterPro" id="IPR010562">
    <property type="entry name" value="Haemolymph_juvenile_hormone-bd"/>
</dbReference>
<dbReference type="Gene3D" id="3.15.10.30">
    <property type="entry name" value="Haemolymph juvenile hormone binding protein"/>
    <property type="match status" value="1"/>
</dbReference>
<dbReference type="InterPro" id="IPR038606">
    <property type="entry name" value="To_sf"/>
</dbReference>
<reference evidence="3" key="1">
    <citation type="submission" date="2025-08" db="UniProtKB">
        <authorList>
            <consortium name="RefSeq"/>
        </authorList>
    </citation>
    <scope>IDENTIFICATION</scope>
    <source>
        <tissue evidence="3">Whole Larva</tissue>
    </source>
</reference>
<name>A0ABM1NBP6_NICVS</name>
<evidence type="ECO:0000256" key="1">
    <source>
        <dbReference type="SAM" id="SignalP"/>
    </source>
</evidence>
<sequence>MMKYFILLSSCYALAFAELAKFLKPCSRSSSELNTCILENLEALKPYLAQGIPDLQIPSLNVTYIPYSFVNTSTFEFGLWNNNVTGLDNFFVQSVEADLEENKCTILVLFPYLQGMGACGIKGKLFNMNFDSMGDIFINGSNFLMNYTLHTKVIEKHGDFYMKVSSQEAHVKLTNGSFYLNIENLYLGSKKLTQMMNEILNDNYYYLYEKICPLLQNSITRFIGPALDKLFERYTYDELLP</sequence>
<keyword evidence="1" id="KW-0732">Signal</keyword>
<organism evidence="2 3">
    <name type="scientific">Nicrophorus vespilloides</name>
    <name type="common">Boreal carrion beetle</name>
    <dbReference type="NCBI Taxonomy" id="110193"/>
    <lineage>
        <taxon>Eukaryota</taxon>
        <taxon>Metazoa</taxon>
        <taxon>Ecdysozoa</taxon>
        <taxon>Arthropoda</taxon>
        <taxon>Hexapoda</taxon>
        <taxon>Insecta</taxon>
        <taxon>Pterygota</taxon>
        <taxon>Neoptera</taxon>
        <taxon>Endopterygota</taxon>
        <taxon>Coleoptera</taxon>
        <taxon>Polyphaga</taxon>
        <taxon>Staphyliniformia</taxon>
        <taxon>Silphidae</taxon>
        <taxon>Nicrophorinae</taxon>
        <taxon>Nicrophorus</taxon>
    </lineage>
</organism>
<feature type="chain" id="PRO_5045315138" evidence="1">
    <location>
        <begin position="18"/>
        <end position="241"/>
    </location>
</feature>
<feature type="signal peptide" evidence="1">
    <location>
        <begin position="1"/>
        <end position="17"/>
    </location>
</feature>
<dbReference type="Proteomes" id="UP000695000">
    <property type="component" value="Unplaced"/>
</dbReference>
<keyword evidence="2" id="KW-1185">Reference proteome</keyword>
<proteinExistence type="predicted"/>
<evidence type="ECO:0000313" key="3">
    <source>
        <dbReference type="RefSeq" id="XP_017784246.1"/>
    </source>
</evidence>
<evidence type="ECO:0000313" key="2">
    <source>
        <dbReference type="Proteomes" id="UP000695000"/>
    </source>
</evidence>
<protein>
    <submittedName>
        <fullName evidence="3">Uncharacterized protein LOC108567939</fullName>
    </submittedName>
</protein>